<dbReference type="PRINTS" id="PR01011">
    <property type="entry name" value="GLUTPROXDASE"/>
</dbReference>
<dbReference type="PROSITE" id="PS51352">
    <property type="entry name" value="THIOREDOXIN_2"/>
    <property type="match status" value="1"/>
</dbReference>
<feature type="active site" evidence="4">
    <location>
        <position position="36"/>
    </location>
</feature>
<dbReference type="InterPro" id="IPR029759">
    <property type="entry name" value="GPX_AS"/>
</dbReference>
<dbReference type="STRING" id="1217721.HY57_17905"/>
<dbReference type="OrthoDB" id="9785502at2"/>
<dbReference type="PANTHER" id="PTHR11592">
    <property type="entry name" value="GLUTATHIONE PEROXIDASE"/>
    <property type="match status" value="1"/>
</dbReference>
<dbReference type="Pfam" id="PF00255">
    <property type="entry name" value="GSHPx"/>
    <property type="match status" value="1"/>
</dbReference>
<keyword evidence="3 5" id="KW-0560">Oxidoreductase</keyword>
<evidence type="ECO:0000256" key="5">
    <source>
        <dbReference type="RuleBase" id="RU000499"/>
    </source>
</evidence>
<dbReference type="GO" id="GO:0034599">
    <property type="term" value="P:cellular response to oxidative stress"/>
    <property type="evidence" value="ECO:0007669"/>
    <property type="project" value="TreeGrafter"/>
</dbReference>
<protein>
    <recommendedName>
        <fullName evidence="5">Glutathione peroxidase</fullName>
    </recommendedName>
</protein>
<dbReference type="FunFam" id="3.40.30.10:FF:000010">
    <property type="entry name" value="Glutathione peroxidase"/>
    <property type="match status" value="1"/>
</dbReference>
<dbReference type="HOGENOM" id="CLU_029507_2_2_6"/>
<dbReference type="GO" id="GO:0004601">
    <property type="term" value="F:peroxidase activity"/>
    <property type="evidence" value="ECO:0007669"/>
    <property type="project" value="UniProtKB-KW"/>
</dbReference>
<keyword evidence="2 5" id="KW-0575">Peroxidase</keyword>
<evidence type="ECO:0000313" key="8">
    <source>
        <dbReference type="Proteomes" id="UP000027987"/>
    </source>
</evidence>
<dbReference type="KEGG" id="dja:HY57_17905"/>
<dbReference type="AlphaFoldDB" id="A0A075K9V6"/>
<name>A0A075K9V6_9GAMM</name>
<dbReference type="CDD" id="cd00340">
    <property type="entry name" value="GSH_Peroxidase"/>
    <property type="match status" value="1"/>
</dbReference>
<sequence length="161" mass="17902">MTSVYDFSARDIDGNERSLADYRGKALLIVNVASKCGFTPQYTGLEALWRADRDKGLVVLGFPCDQFGHQEPGDEAEIRNFCSTSYDVTFPMFAKIEVNGAGTHPLYKWLKSEGKGILGSEAIKWNFTKFLVDRDGQVVKRYAPNDTPEKIAKDLNAQLAG</sequence>
<dbReference type="SUPFAM" id="SSF52833">
    <property type="entry name" value="Thioredoxin-like"/>
    <property type="match status" value="1"/>
</dbReference>
<dbReference type="PATRIC" id="fig|1217721.7.peg.3672"/>
<proteinExistence type="inferred from homology"/>
<evidence type="ECO:0000256" key="1">
    <source>
        <dbReference type="ARBA" id="ARBA00006926"/>
    </source>
</evidence>
<organism evidence="7 8">
    <name type="scientific">Dyella japonica A8</name>
    <dbReference type="NCBI Taxonomy" id="1217721"/>
    <lineage>
        <taxon>Bacteria</taxon>
        <taxon>Pseudomonadati</taxon>
        <taxon>Pseudomonadota</taxon>
        <taxon>Gammaproteobacteria</taxon>
        <taxon>Lysobacterales</taxon>
        <taxon>Rhodanobacteraceae</taxon>
        <taxon>Dyella</taxon>
    </lineage>
</organism>
<dbReference type="PANTHER" id="PTHR11592:SF78">
    <property type="entry name" value="GLUTATHIONE PEROXIDASE"/>
    <property type="match status" value="1"/>
</dbReference>
<dbReference type="EMBL" id="CP008884">
    <property type="protein sequence ID" value="AIF48983.1"/>
    <property type="molecule type" value="Genomic_DNA"/>
</dbReference>
<dbReference type="InterPro" id="IPR036249">
    <property type="entry name" value="Thioredoxin-like_sf"/>
</dbReference>
<comment type="similarity">
    <text evidence="1 5">Belongs to the glutathione peroxidase family.</text>
</comment>
<dbReference type="PROSITE" id="PS51355">
    <property type="entry name" value="GLUTATHIONE_PEROXID_3"/>
    <property type="match status" value="1"/>
</dbReference>
<dbReference type="InterPro" id="IPR013766">
    <property type="entry name" value="Thioredoxin_domain"/>
</dbReference>
<feature type="domain" description="Thioredoxin" evidence="6">
    <location>
        <begin position="1"/>
        <end position="160"/>
    </location>
</feature>
<evidence type="ECO:0000256" key="4">
    <source>
        <dbReference type="PIRSR" id="PIRSR000303-1"/>
    </source>
</evidence>
<dbReference type="Proteomes" id="UP000027987">
    <property type="component" value="Chromosome"/>
</dbReference>
<dbReference type="RefSeq" id="WP_019465660.1">
    <property type="nucleotide sequence ID" value="NZ_ALOY01000161.1"/>
</dbReference>
<accession>A0A075K9V6</accession>
<evidence type="ECO:0000259" key="6">
    <source>
        <dbReference type="PROSITE" id="PS51352"/>
    </source>
</evidence>
<evidence type="ECO:0000313" key="7">
    <source>
        <dbReference type="EMBL" id="AIF48983.1"/>
    </source>
</evidence>
<keyword evidence="8" id="KW-1185">Reference proteome</keyword>
<evidence type="ECO:0000256" key="2">
    <source>
        <dbReference type="ARBA" id="ARBA00022559"/>
    </source>
</evidence>
<dbReference type="PROSITE" id="PS00460">
    <property type="entry name" value="GLUTATHIONE_PEROXID_1"/>
    <property type="match status" value="1"/>
</dbReference>
<dbReference type="PIRSF" id="PIRSF000303">
    <property type="entry name" value="Glutathion_perox"/>
    <property type="match status" value="1"/>
</dbReference>
<reference evidence="7 8" key="1">
    <citation type="submission" date="2014-07" db="EMBL/GenBank/DDBJ databases">
        <title>Complete Genome Sequence of Dyella japonica Strain A8 Isolated from Malaysian Tropical Soil.</title>
        <authorList>
            <person name="Hui R.K.H."/>
            <person name="Chen J.-W."/>
            <person name="Chan K.-G."/>
            <person name="Leung F.C.C."/>
        </authorList>
    </citation>
    <scope>NUCLEOTIDE SEQUENCE [LARGE SCALE GENOMIC DNA]</scope>
    <source>
        <strain evidence="7 8">A8</strain>
    </source>
</reference>
<evidence type="ECO:0000256" key="3">
    <source>
        <dbReference type="ARBA" id="ARBA00023002"/>
    </source>
</evidence>
<dbReference type="Gene3D" id="3.40.30.10">
    <property type="entry name" value="Glutaredoxin"/>
    <property type="match status" value="1"/>
</dbReference>
<gene>
    <name evidence="7" type="ORF">HY57_17905</name>
</gene>
<dbReference type="InterPro" id="IPR000889">
    <property type="entry name" value="Glutathione_peroxidase"/>
</dbReference>